<keyword evidence="2 5" id="KW-0812">Transmembrane</keyword>
<dbReference type="PANTHER" id="PTHR23508">
    <property type="entry name" value="CARBOXYLIC ACID TRANSPORTER PROTEIN HOMOLOG"/>
    <property type="match status" value="1"/>
</dbReference>
<dbReference type="InterPro" id="IPR011701">
    <property type="entry name" value="MFS"/>
</dbReference>
<dbReference type="Pfam" id="PF07690">
    <property type="entry name" value="MFS_1"/>
    <property type="match status" value="1"/>
</dbReference>
<feature type="transmembrane region" description="Helical" evidence="5">
    <location>
        <begin position="359"/>
        <end position="381"/>
    </location>
</feature>
<dbReference type="PROSITE" id="PS50850">
    <property type="entry name" value="MFS"/>
    <property type="match status" value="1"/>
</dbReference>
<dbReference type="CDD" id="cd17316">
    <property type="entry name" value="MFS_SV2_like"/>
    <property type="match status" value="1"/>
</dbReference>
<dbReference type="Proteomes" id="UP000003980">
    <property type="component" value="Unassembled WGS sequence"/>
</dbReference>
<dbReference type="OrthoDB" id="117970at2157"/>
<feature type="transmembrane region" description="Helical" evidence="5">
    <location>
        <begin position="117"/>
        <end position="138"/>
    </location>
</feature>
<evidence type="ECO:0000259" key="6">
    <source>
        <dbReference type="PROSITE" id="PS50850"/>
    </source>
</evidence>
<protein>
    <submittedName>
        <fullName evidence="7">Arabinose efflux permease family protein</fullName>
    </submittedName>
</protein>
<name>H2C2L1_9CREN</name>
<evidence type="ECO:0000256" key="5">
    <source>
        <dbReference type="SAM" id="Phobius"/>
    </source>
</evidence>
<evidence type="ECO:0000256" key="2">
    <source>
        <dbReference type="ARBA" id="ARBA00022692"/>
    </source>
</evidence>
<evidence type="ECO:0000313" key="7">
    <source>
        <dbReference type="EMBL" id="EHP70482.1"/>
    </source>
</evidence>
<feature type="transmembrane region" description="Helical" evidence="5">
    <location>
        <begin position="179"/>
        <end position="202"/>
    </location>
</feature>
<dbReference type="AlphaFoldDB" id="H2C2L1"/>
<feature type="transmembrane region" description="Helical" evidence="5">
    <location>
        <begin position="21"/>
        <end position="41"/>
    </location>
</feature>
<dbReference type="SUPFAM" id="SSF103473">
    <property type="entry name" value="MFS general substrate transporter"/>
    <property type="match status" value="1"/>
</dbReference>
<feature type="transmembrane region" description="Helical" evidence="5">
    <location>
        <begin position="150"/>
        <end position="173"/>
    </location>
</feature>
<dbReference type="RefSeq" id="WP_009071237.1">
    <property type="nucleotide sequence ID" value="NZ_JH597761.1"/>
</dbReference>
<evidence type="ECO:0000256" key="1">
    <source>
        <dbReference type="ARBA" id="ARBA00004141"/>
    </source>
</evidence>
<proteinExistence type="predicted"/>
<feature type="transmembrane region" description="Helical" evidence="5">
    <location>
        <begin position="335"/>
        <end position="353"/>
    </location>
</feature>
<feature type="transmembrane region" description="Helical" evidence="5">
    <location>
        <begin position="53"/>
        <end position="80"/>
    </location>
</feature>
<dbReference type="PROSITE" id="PS00217">
    <property type="entry name" value="SUGAR_TRANSPORT_2"/>
    <property type="match status" value="1"/>
</dbReference>
<dbReference type="PANTHER" id="PTHR23508:SF10">
    <property type="entry name" value="CARBOXYLIC ACID TRANSPORTER PROTEIN HOMOLOG"/>
    <property type="match status" value="1"/>
</dbReference>
<feature type="transmembrane region" description="Helical" evidence="5">
    <location>
        <begin position="402"/>
        <end position="422"/>
    </location>
</feature>
<dbReference type="HOGENOM" id="CLU_001265_46_6_2"/>
<feature type="domain" description="Major facilitator superfamily (MFS) profile" evidence="6">
    <location>
        <begin position="28"/>
        <end position="450"/>
    </location>
</feature>
<evidence type="ECO:0000313" key="8">
    <source>
        <dbReference type="Proteomes" id="UP000003980"/>
    </source>
</evidence>
<dbReference type="Gene3D" id="1.20.1250.20">
    <property type="entry name" value="MFS general substrate transporter like domains"/>
    <property type="match status" value="1"/>
</dbReference>
<feature type="transmembrane region" description="Helical" evidence="5">
    <location>
        <begin position="428"/>
        <end position="446"/>
    </location>
</feature>
<dbReference type="GO" id="GO:0046943">
    <property type="term" value="F:carboxylic acid transmembrane transporter activity"/>
    <property type="evidence" value="ECO:0007669"/>
    <property type="project" value="TreeGrafter"/>
</dbReference>
<gene>
    <name evidence="7" type="ORF">MetMK1DRAFT_00009850</name>
</gene>
<feature type="transmembrane region" description="Helical" evidence="5">
    <location>
        <begin position="92"/>
        <end position="111"/>
    </location>
</feature>
<keyword evidence="8" id="KW-1185">Reference proteome</keyword>
<dbReference type="InterPro" id="IPR005829">
    <property type="entry name" value="Sugar_transporter_CS"/>
</dbReference>
<dbReference type="InterPro" id="IPR020846">
    <property type="entry name" value="MFS_dom"/>
</dbReference>
<comment type="subcellular location">
    <subcellularLocation>
        <location evidence="1">Membrane</location>
        <topology evidence="1">Multi-pass membrane protein</topology>
    </subcellularLocation>
</comment>
<reference evidence="7 8" key="1">
    <citation type="submission" date="2012-01" db="EMBL/GenBank/DDBJ databases">
        <title>Improved High-Quality Draft sequence of Metallosphaera yellowstonensis MK1.</title>
        <authorList>
            <consortium name="US DOE Joint Genome Institute"/>
            <person name="Lucas S."/>
            <person name="Han J."/>
            <person name="Cheng J.-F."/>
            <person name="Goodwin L."/>
            <person name="Pitluck S."/>
            <person name="Peters L."/>
            <person name="Teshima H."/>
            <person name="Detter J.C."/>
            <person name="Han C."/>
            <person name="Tapia R."/>
            <person name="Land M."/>
            <person name="Hauser L."/>
            <person name="Kyrpides N."/>
            <person name="Kozubal M."/>
            <person name="Macur R.E."/>
            <person name="Jay Z."/>
            <person name="Inskeep W."/>
            <person name="Woyke T."/>
        </authorList>
    </citation>
    <scope>NUCLEOTIDE SEQUENCE [LARGE SCALE GENOMIC DNA]</scope>
    <source>
        <strain evidence="7 8">MK1</strain>
    </source>
</reference>
<dbReference type="eggNOG" id="arCOG02687">
    <property type="taxonomic scope" value="Archaea"/>
</dbReference>
<sequence length="465" mass="50776">MGESLKSNPDWYLARVDRLPTWGLSYAIIWALGFSFFITLYDVINVGFALPYIPFVVSASQASLIASLGLFGYVVGAPIFSYMADVIGRRPTLVFTALLTAIGSFGDAFSVNYPMLAIFRFLTGMAIGADLVLVMTYMAETAPASKRGRYTNLAFIGGWAGIGIGPFIAALIVTSNTVIGWRIVFAVGGILAVLALAIRYYAPETVRFLVSKSKFDDAERLVGRMEEVSLRRSGLASLPEPDMRSYRIPKQNPFKILVKPKYLKRLLALFFLLFFVYFMDYPFLVIPETWAKDVLGYSGSMLSQVVFLFGVAGVGAFLGSILLRPFIDRYDRRKMTIVSVVVYTLGTGIMGYGGAVKSLALFFVGAFLAELIGVGWYQLYYQMCTDNFPTAARATGYAIADGVGHLGGAIGLLVIFPIIYALGNVGGWVIPWIPAIAMTLVVLALTPNTVGKRLEEINEATDAVQ</sequence>
<keyword evidence="3 5" id="KW-1133">Transmembrane helix</keyword>
<dbReference type="GO" id="GO:0005886">
    <property type="term" value="C:plasma membrane"/>
    <property type="evidence" value="ECO:0007669"/>
    <property type="project" value="TreeGrafter"/>
</dbReference>
<dbReference type="EMBL" id="JH597761">
    <property type="protein sequence ID" value="EHP70482.1"/>
    <property type="molecule type" value="Genomic_DNA"/>
</dbReference>
<accession>H2C2L1</accession>
<dbReference type="InterPro" id="IPR036259">
    <property type="entry name" value="MFS_trans_sf"/>
</dbReference>
<evidence type="ECO:0000256" key="3">
    <source>
        <dbReference type="ARBA" id="ARBA00022989"/>
    </source>
</evidence>
<feature type="transmembrane region" description="Helical" evidence="5">
    <location>
        <begin position="266"/>
        <end position="285"/>
    </location>
</feature>
<evidence type="ECO:0000256" key="4">
    <source>
        <dbReference type="ARBA" id="ARBA00023136"/>
    </source>
</evidence>
<organism evidence="7 8">
    <name type="scientific">Metallosphaera yellowstonensis MK1</name>
    <dbReference type="NCBI Taxonomy" id="671065"/>
    <lineage>
        <taxon>Archaea</taxon>
        <taxon>Thermoproteota</taxon>
        <taxon>Thermoprotei</taxon>
        <taxon>Sulfolobales</taxon>
        <taxon>Sulfolobaceae</taxon>
        <taxon>Metallosphaera</taxon>
    </lineage>
</organism>
<keyword evidence="4 5" id="KW-0472">Membrane</keyword>
<feature type="transmembrane region" description="Helical" evidence="5">
    <location>
        <begin position="305"/>
        <end position="323"/>
    </location>
</feature>